<accession>A0A255YR79</accession>
<dbReference type="Gene3D" id="1.10.260.40">
    <property type="entry name" value="lambda repressor-like DNA-binding domains"/>
    <property type="match status" value="1"/>
</dbReference>
<reference evidence="5 6" key="1">
    <citation type="submission" date="2017-07" db="EMBL/GenBank/DDBJ databases">
        <title>Niveispirillum cyanobacteriorum sp. nov., isolated from cyanobacterial aggregates in a eutrophic lake.</title>
        <authorList>
            <person name="Cai H."/>
        </authorList>
    </citation>
    <scope>NUCLEOTIDE SEQUENCE [LARGE SCALE GENOMIC DNA]</scope>
    <source>
        <strain evidence="6">TH1-14</strain>
    </source>
</reference>
<evidence type="ECO:0000256" key="2">
    <source>
        <dbReference type="ARBA" id="ARBA00023125"/>
    </source>
</evidence>
<dbReference type="CDD" id="cd06295">
    <property type="entry name" value="PBP1_CelR"/>
    <property type="match status" value="1"/>
</dbReference>
<dbReference type="EMBL" id="NOXU01000032">
    <property type="protein sequence ID" value="OYQ31702.1"/>
    <property type="molecule type" value="Genomic_DNA"/>
</dbReference>
<keyword evidence="3" id="KW-0804">Transcription</keyword>
<name>A0A255YR79_9PROT</name>
<dbReference type="InterPro" id="IPR010982">
    <property type="entry name" value="Lambda_DNA-bd_dom_sf"/>
</dbReference>
<dbReference type="InterPro" id="IPR000843">
    <property type="entry name" value="HTH_LacI"/>
</dbReference>
<protein>
    <submittedName>
        <fullName evidence="5">LacI family transcriptional regulator</fullName>
    </submittedName>
</protein>
<keyword evidence="6" id="KW-1185">Reference proteome</keyword>
<dbReference type="GO" id="GO:0000976">
    <property type="term" value="F:transcription cis-regulatory region binding"/>
    <property type="evidence" value="ECO:0007669"/>
    <property type="project" value="TreeGrafter"/>
</dbReference>
<dbReference type="PANTHER" id="PTHR30146">
    <property type="entry name" value="LACI-RELATED TRANSCRIPTIONAL REPRESSOR"/>
    <property type="match status" value="1"/>
</dbReference>
<comment type="caution">
    <text evidence="5">The sequence shown here is derived from an EMBL/GenBank/DDBJ whole genome shotgun (WGS) entry which is preliminary data.</text>
</comment>
<dbReference type="Pfam" id="PF13377">
    <property type="entry name" value="Peripla_BP_3"/>
    <property type="match status" value="1"/>
</dbReference>
<evidence type="ECO:0000313" key="5">
    <source>
        <dbReference type="EMBL" id="OYQ31702.1"/>
    </source>
</evidence>
<dbReference type="PROSITE" id="PS50932">
    <property type="entry name" value="HTH_LACI_2"/>
    <property type="match status" value="1"/>
</dbReference>
<feature type="domain" description="HTH lacI-type" evidence="4">
    <location>
        <begin position="6"/>
        <end position="60"/>
    </location>
</feature>
<dbReference type="OrthoDB" id="7170131at2"/>
<proteinExistence type="predicted"/>
<dbReference type="PANTHER" id="PTHR30146:SF120">
    <property type="entry name" value="ALANINE RACEMASE"/>
    <property type="match status" value="1"/>
</dbReference>
<gene>
    <name evidence="5" type="ORF">CHU95_21445</name>
</gene>
<dbReference type="Pfam" id="PF00356">
    <property type="entry name" value="LacI"/>
    <property type="match status" value="1"/>
</dbReference>
<dbReference type="SUPFAM" id="SSF47413">
    <property type="entry name" value="lambda repressor-like DNA-binding domains"/>
    <property type="match status" value="1"/>
</dbReference>
<keyword evidence="1" id="KW-0805">Transcription regulation</keyword>
<evidence type="ECO:0000256" key="3">
    <source>
        <dbReference type="ARBA" id="ARBA00023163"/>
    </source>
</evidence>
<dbReference type="InterPro" id="IPR028082">
    <property type="entry name" value="Peripla_BP_I"/>
</dbReference>
<dbReference type="CDD" id="cd01392">
    <property type="entry name" value="HTH_LacI"/>
    <property type="match status" value="1"/>
</dbReference>
<dbReference type="SMART" id="SM00354">
    <property type="entry name" value="HTH_LACI"/>
    <property type="match status" value="1"/>
</dbReference>
<dbReference type="Gene3D" id="3.40.50.2300">
    <property type="match status" value="2"/>
</dbReference>
<dbReference type="GO" id="GO:0003700">
    <property type="term" value="F:DNA-binding transcription factor activity"/>
    <property type="evidence" value="ECO:0007669"/>
    <property type="project" value="TreeGrafter"/>
</dbReference>
<organism evidence="5 6">
    <name type="scientific">Niveispirillum lacus</name>
    <dbReference type="NCBI Taxonomy" id="1981099"/>
    <lineage>
        <taxon>Bacteria</taxon>
        <taxon>Pseudomonadati</taxon>
        <taxon>Pseudomonadota</taxon>
        <taxon>Alphaproteobacteria</taxon>
        <taxon>Rhodospirillales</taxon>
        <taxon>Azospirillaceae</taxon>
        <taxon>Niveispirillum</taxon>
    </lineage>
</organism>
<evidence type="ECO:0000259" key="4">
    <source>
        <dbReference type="PROSITE" id="PS50932"/>
    </source>
</evidence>
<evidence type="ECO:0000313" key="6">
    <source>
        <dbReference type="Proteomes" id="UP000216998"/>
    </source>
</evidence>
<dbReference type="InterPro" id="IPR046335">
    <property type="entry name" value="LacI/GalR-like_sensor"/>
</dbReference>
<evidence type="ECO:0000256" key="1">
    <source>
        <dbReference type="ARBA" id="ARBA00023015"/>
    </source>
</evidence>
<dbReference type="AlphaFoldDB" id="A0A255YR79"/>
<dbReference type="Proteomes" id="UP000216998">
    <property type="component" value="Unassembled WGS sequence"/>
</dbReference>
<dbReference type="RefSeq" id="WP_094458387.1">
    <property type="nucleotide sequence ID" value="NZ_NOXU01000032.1"/>
</dbReference>
<sequence>MRAKRPTSFDIAELAGVSQSTVSRALRHDSMVSEDTRLKVEQAARQLNYKVDVNARNLRSQRTNTLALLLYEDPGTSESLINPFFLSILGSVTRASAKRGYDLLISFQQSSADWNADYAASKRADGIIFLGYGDYTAYLDKISSLDEAGIEYITWGPVIPGQPGHFIGSDNVQGTAEAVSHLIATGHRDIAFLGDISENCPEYRDRHQGYLKALAACGLSADPVLRIDSQTSEEAGYAAAIRLLDSGHRFDAVVAACDLVAIGALHALRDRGVSVPGDVSVVGFDDIQAASYTNPPLTTVRQDTVAAGELLVENLLRLMNGRSLEQTIIPARLVLRGSTRRRE</sequence>
<keyword evidence="2" id="KW-0238">DNA-binding</keyword>
<dbReference type="SUPFAM" id="SSF53822">
    <property type="entry name" value="Periplasmic binding protein-like I"/>
    <property type="match status" value="1"/>
</dbReference>